<organism evidence="2 3">
    <name type="scientific">Batillaria attramentaria</name>
    <dbReference type="NCBI Taxonomy" id="370345"/>
    <lineage>
        <taxon>Eukaryota</taxon>
        <taxon>Metazoa</taxon>
        <taxon>Spiralia</taxon>
        <taxon>Lophotrochozoa</taxon>
        <taxon>Mollusca</taxon>
        <taxon>Gastropoda</taxon>
        <taxon>Caenogastropoda</taxon>
        <taxon>Sorbeoconcha</taxon>
        <taxon>Cerithioidea</taxon>
        <taxon>Batillariidae</taxon>
        <taxon>Batillaria</taxon>
    </lineage>
</organism>
<name>A0ABD0JNL7_9CAEN</name>
<keyword evidence="3" id="KW-1185">Reference proteome</keyword>
<proteinExistence type="predicted"/>
<evidence type="ECO:0000256" key="1">
    <source>
        <dbReference type="SAM" id="MobiDB-lite"/>
    </source>
</evidence>
<protein>
    <submittedName>
        <fullName evidence="2">Uncharacterized protein</fullName>
    </submittedName>
</protein>
<accession>A0ABD0JNL7</accession>
<evidence type="ECO:0000313" key="2">
    <source>
        <dbReference type="EMBL" id="KAK7476235.1"/>
    </source>
</evidence>
<sequence>MADPRDQFRILRRRASVPQERLPWRLHGDGQGVPRGLQGEMDDTLSVYMQGGSNVILVKTLRQATGRLSLPCWSHPTRCVSTSSRMTGHQGSTTETQNLPESGQSSA</sequence>
<comment type="caution">
    <text evidence="2">The sequence shown here is derived from an EMBL/GenBank/DDBJ whole genome shotgun (WGS) entry which is preliminary data.</text>
</comment>
<dbReference type="AlphaFoldDB" id="A0ABD0JNL7"/>
<reference evidence="2 3" key="1">
    <citation type="journal article" date="2023" name="Sci. Data">
        <title>Genome assembly of the Korean intertidal mud-creeper Batillaria attramentaria.</title>
        <authorList>
            <person name="Patra A.K."/>
            <person name="Ho P.T."/>
            <person name="Jun S."/>
            <person name="Lee S.J."/>
            <person name="Kim Y."/>
            <person name="Won Y.J."/>
        </authorList>
    </citation>
    <scope>NUCLEOTIDE SEQUENCE [LARGE SCALE GENOMIC DNA]</scope>
    <source>
        <strain evidence="2">Wonlab-2016</strain>
    </source>
</reference>
<gene>
    <name evidence="2" type="ORF">BaRGS_00032511</name>
</gene>
<feature type="region of interest" description="Disordered" evidence="1">
    <location>
        <begin position="79"/>
        <end position="107"/>
    </location>
</feature>
<evidence type="ECO:0000313" key="3">
    <source>
        <dbReference type="Proteomes" id="UP001519460"/>
    </source>
</evidence>
<dbReference type="Proteomes" id="UP001519460">
    <property type="component" value="Unassembled WGS sequence"/>
</dbReference>
<dbReference type="EMBL" id="JACVVK020000381">
    <property type="protein sequence ID" value="KAK7476235.1"/>
    <property type="molecule type" value="Genomic_DNA"/>
</dbReference>